<dbReference type="Proteomes" id="UP001449657">
    <property type="component" value="Chromosome"/>
</dbReference>
<evidence type="ECO:0008006" key="4">
    <source>
        <dbReference type="Google" id="ProtNLM"/>
    </source>
</evidence>
<dbReference type="RefSeq" id="WP_341838958.1">
    <property type="nucleotide sequence ID" value="NZ_CP149792.1"/>
</dbReference>
<reference evidence="2 3" key="1">
    <citation type="submission" date="2024-03" db="EMBL/GenBank/DDBJ databases">
        <title>Chitinophaga caseinilytica sp. nov., a casein hydrolysing bacterium isolated from forest soil.</title>
        <authorList>
            <person name="Lee D.S."/>
            <person name="Han D.M."/>
            <person name="Baek J.H."/>
            <person name="Choi D.G."/>
            <person name="Jeon J.H."/>
            <person name="Jeon C.O."/>
        </authorList>
    </citation>
    <scope>NUCLEOTIDE SEQUENCE [LARGE SCALE GENOMIC DNA]</scope>
    <source>
        <strain evidence="2 3">KACC 19118</strain>
    </source>
</reference>
<protein>
    <recommendedName>
        <fullName evidence="4">DUF445 family protein</fullName>
    </recommendedName>
</protein>
<keyword evidence="1" id="KW-0472">Membrane</keyword>
<organism evidence="2 3">
    <name type="scientific">Chitinophaga caseinilytica</name>
    <dbReference type="NCBI Taxonomy" id="2267521"/>
    <lineage>
        <taxon>Bacteria</taxon>
        <taxon>Pseudomonadati</taxon>
        <taxon>Bacteroidota</taxon>
        <taxon>Chitinophagia</taxon>
        <taxon>Chitinophagales</taxon>
        <taxon>Chitinophagaceae</taxon>
        <taxon>Chitinophaga</taxon>
    </lineage>
</organism>
<keyword evidence="1" id="KW-1133">Transmembrane helix</keyword>
<evidence type="ECO:0000313" key="3">
    <source>
        <dbReference type="Proteomes" id="UP001449657"/>
    </source>
</evidence>
<evidence type="ECO:0000256" key="1">
    <source>
        <dbReference type="SAM" id="Phobius"/>
    </source>
</evidence>
<dbReference type="EMBL" id="CP150096">
    <property type="protein sequence ID" value="WZN44166.1"/>
    <property type="molecule type" value="Genomic_DNA"/>
</dbReference>
<evidence type="ECO:0000313" key="2">
    <source>
        <dbReference type="EMBL" id="WZN44166.1"/>
    </source>
</evidence>
<dbReference type="PANTHER" id="PTHR35791">
    <property type="entry name" value="UPF0754 MEMBRANE PROTEIN YHEB"/>
    <property type="match status" value="1"/>
</dbReference>
<keyword evidence="3" id="KW-1185">Reference proteome</keyword>
<name>A0ABZ2YWF9_9BACT</name>
<accession>A0ABZ2YWF9</accession>
<proteinExistence type="predicted"/>
<keyword evidence="1" id="KW-0812">Transmembrane</keyword>
<gene>
    <name evidence="2" type="ORF">WJU22_14800</name>
</gene>
<feature type="transmembrane region" description="Helical" evidence="1">
    <location>
        <begin position="170"/>
        <end position="192"/>
    </location>
</feature>
<sequence>MLYLIPLLTAFTGWFVNRAALWLLFRPANPLNLGLFTLQGAFPKRQQQIAQAVGNAVSQFVSFDDIRTKLTDPEKISALKPVVEEHLDHFLRNKLPQAMPMISMFIGDSTINQIKTTLAAELDLLFPKLIGQFLDKAQADLDLSAIVSNKIAGIASEKVEAGLRERMGGAFTAMGLLGAGIGLVIGLLQLWIAMAA</sequence>
<dbReference type="PANTHER" id="PTHR35791:SF1">
    <property type="entry name" value="UPF0754 MEMBRANE PROTEIN YHEB"/>
    <property type="match status" value="1"/>
</dbReference>